<comment type="caution">
    <text evidence="1">The sequence shown here is derived from an EMBL/GenBank/DDBJ whole genome shotgun (WGS) entry which is preliminary data.</text>
</comment>
<sequence length="104" mass="12131">MVNEDEFNIVILIEIEYIQTPNSNNLVTCYNMIGIGKQGGSILDIRAVYSLIEFRRNELNTLASIYGVEDERVLMKSEQLDHIINEYFRKKITECIQQINIMDK</sequence>
<dbReference type="InterPro" id="IPR037208">
    <property type="entry name" value="Spo0E-like_sf"/>
</dbReference>
<protein>
    <submittedName>
        <fullName evidence="1">Spo0E like sporulation regulatory protein</fullName>
    </submittedName>
</protein>
<gene>
    <name evidence="1" type="ORF">SAMN05421578_115111</name>
</gene>
<dbReference type="InterPro" id="IPR036638">
    <property type="entry name" value="HLH_DNA-bd_sf"/>
</dbReference>
<dbReference type="EMBL" id="FTNK01000015">
    <property type="protein sequence ID" value="SIR48384.1"/>
    <property type="molecule type" value="Genomic_DNA"/>
</dbReference>
<keyword evidence="2" id="KW-1185">Reference proteome</keyword>
<organism evidence="1 2">
    <name type="scientific">Paenibacillus macquariensis</name>
    <dbReference type="NCBI Taxonomy" id="948756"/>
    <lineage>
        <taxon>Bacteria</taxon>
        <taxon>Bacillati</taxon>
        <taxon>Bacillota</taxon>
        <taxon>Bacilli</taxon>
        <taxon>Bacillales</taxon>
        <taxon>Paenibacillaceae</taxon>
        <taxon>Paenibacillus</taxon>
    </lineage>
</organism>
<dbReference type="Gene3D" id="4.10.280.10">
    <property type="entry name" value="Helix-loop-helix DNA-binding domain"/>
    <property type="match status" value="1"/>
</dbReference>
<name>A0ABY1KA43_9BACL</name>
<dbReference type="Pfam" id="PF09388">
    <property type="entry name" value="SpoOE-like"/>
    <property type="match status" value="1"/>
</dbReference>
<evidence type="ECO:0000313" key="2">
    <source>
        <dbReference type="Proteomes" id="UP000186666"/>
    </source>
</evidence>
<dbReference type="InterPro" id="IPR018540">
    <property type="entry name" value="Spo0E-like"/>
</dbReference>
<dbReference type="Proteomes" id="UP000186666">
    <property type="component" value="Unassembled WGS sequence"/>
</dbReference>
<evidence type="ECO:0000313" key="1">
    <source>
        <dbReference type="EMBL" id="SIR48384.1"/>
    </source>
</evidence>
<proteinExistence type="predicted"/>
<dbReference type="SUPFAM" id="SSF140500">
    <property type="entry name" value="BAS1536-like"/>
    <property type="match status" value="1"/>
</dbReference>
<accession>A0ABY1KA43</accession>
<reference evidence="1 2" key="1">
    <citation type="submission" date="2017-01" db="EMBL/GenBank/DDBJ databases">
        <authorList>
            <person name="Varghese N."/>
            <person name="Submissions S."/>
        </authorList>
    </citation>
    <scope>NUCLEOTIDE SEQUENCE [LARGE SCALE GENOMIC DNA]</scope>
    <source>
        <strain evidence="1 2">ATCC 23464</strain>
    </source>
</reference>